<dbReference type="InterPro" id="IPR045886">
    <property type="entry name" value="ThiF/MoeB/HesA"/>
</dbReference>
<proteinExistence type="predicted"/>
<feature type="non-terminal residue" evidence="2">
    <location>
        <position position="289"/>
    </location>
</feature>
<dbReference type="Gene3D" id="1.10.10.2660">
    <property type="entry name" value="Ubiquitin-activating enzyme E1, SCCH domain"/>
    <property type="match status" value="1"/>
</dbReference>
<comment type="caution">
    <text evidence="2">The sequence shown here is derived from an EMBL/GenBank/DDBJ whole genome shotgun (WGS) entry which is preliminary data.</text>
</comment>
<dbReference type="PANTHER" id="PTHR10953">
    <property type="entry name" value="UBIQUITIN-ACTIVATING ENZYME E1"/>
    <property type="match status" value="1"/>
</dbReference>
<feature type="non-terminal residue" evidence="2">
    <location>
        <position position="1"/>
    </location>
</feature>
<keyword evidence="3" id="KW-1185">Reference proteome</keyword>
<dbReference type="SUPFAM" id="SSF69572">
    <property type="entry name" value="Activating enzymes of the ubiquitin-like proteins"/>
    <property type="match status" value="2"/>
</dbReference>
<dbReference type="InterPro" id="IPR042063">
    <property type="entry name" value="Ubi_acti_E1_SCCH"/>
</dbReference>
<dbReference type="STRING" id="56216.A0A1A6GV72"/>
<organism evidence="2 3">
    <name type="scientific">Neotoma lepida</name>
    <name type="common">Desert woodrat</name>
    <dbReference type="NCBI Taxonomy" id="56216"/>
    <lineage>
        <taxon>Eukaryota</taxon>
        <taxon>Metazoa</taxon>
        <taxon>Chordata</taxon>
        <taxon>Craniata</taxon>
        <taxon>Vertebrata</taxon>
        <taxon>Euteleostomi</taxon>
        <taxon>Mammalia</taxon>
        <taxon>Eutheria</taxon>
        <taxon>Euarchontoglires</taxon>
        <taxon>Glires</taxon>
        <taxon>Rodentia</taxon>
        <taxon>Myomorpha</taxon>
        <taxon>Muroidea</taxon>
        <taxon>Cricetidae</taxon>
        <taxon>Neotominae</taxon>
        <taxon>Neotoma</taxon>
    </lineage>
</organism>
<evidence type="ECO:0000313" key="3">
    <source>
        <dbReference type="Proteomes" id="UP000092124"/>
    </source>
</evidence>
<sequence length="289" mass="31318">HLPPEELIGPAAWALTEQIWDSSSCNFAKQTGALLSPLQALPNGLPRLPLWLNFFWLLLFVSIPLPMDRYVLGHEAMKHLQTCSVLISGLQSLGVETVKNIILGGVKAVTLHDQGTAQWADLSSQVVVLTTTPLEYPLQAPAVAHLGAWPAMYHKRNGHCGALASLPWSTTVALVAVAAVAAALGCLHLAEEKDTSSVEEIAGVDRGSRSLLSRDLTVEAALVWGLVFGEEENHVGPETEHIYEDDFFQNMDGVANALDKSYSSSQDPPEISIPICTQKNFPNTMEHNL</sequence>
<gene>
    <name evidence="2" type="ORF">A6R68_01635</name>
</gene>
<dbReference type="Gene3D" id="3.40.50.720">
    <property type="entry name" value="NAD(P)-binding Rossmann-like Domain"/>
    <property type="match status" value="1"/>
</dbReference>
<dbReference type="Proteomes" id="UP000092124">
    <property type="component" value="Unassembled WGS sequence"/>
</dbReference>
<dbReference type="GO" id="GO:0005737">
    <property type="term" value="C:cytoplasm"/>
    <property type="evidence" value="ECO:0007669"/>
    <property type="project" value="TreeGrafter"/>
</dbReference>
<dbReference type="GO" id="GO:0016779">
    <property type="term" value="F:nucleotidyltransferase activity"/>
    <property type="evidence" value="ECO:0007669"/>
    <property type="project" value="TreeGrafter"/>
</dbReference>
<evidence type="ECO:0000313" key="2">
    <source>
        <dbReference type="EMBL" id="OBS69824.1"/>
    </source>
</evidence>
<dbReference type="AlphaFoldDB" id="A0A1A6GV72"/>
<dbReference type="PANTHER" id="PTHR10953:SF102">
    <property type="entry name" value="ADENYLYLTRANSFERASE AND SULFURTRANSFERASE MOCS3"/>
    <property type="match status" value="1"/>
</dbReference>
<accession>A0A1A6GV72</accession>
<protein>
    <submittedName>
        <fullName evidence="2">Uncharacterized protein</fullName>
    </submittedName>
</protein>
<dbReference type="InterPro" id="IPR035985">
    <property type="entry name" value="Ubiquitin-activating_enz"/>
</dbReference>
<dbReference type="GO" id="GO:0032446">
    <property type="term" value="P:protein modification by small protein conjugation"/>
    <property type="evidence" value="ECO:0007669"/>
    <property type="project" value="TreeGrafter"/>
</dbReference>
<dbReference type="GO" id="GO:0008641">
    <property type="term" value="F:ubiquitin-like modifier activating enzyme activity"/>
    <property type="evidence" value="ECO:0007669"/>
    <property type="project" value="InterPro"/>
</dbReference>
<reference evidence="2 3" key="1">
    <citation type="submission" date="2016-06" db="EMBL/GenBank/DDBJ databases">
        <title>The Draft Genome Sequence and Annotation of the Desert Woodrat Neotoma lepida.</title>
        <authorList>
            <person name="Campbell M."/>
            <person name="Oakeson K.F."/>
            <person name="Yandell M."/>
            <person name="Halpert J.R."/>
            <person name="Dearing D."/>
        </authorList>
    </citation>
    <scope>NUCLEOTIDE SEQUENCE [LARGE SCALE GENOMIC DNA]</scope>
    <source>
        <strain evidence="2">417</strain>
        <tissue evidence="2">Liver</tissue>
    </source>
</reference>
<keyword evidence="1" id="KW-0436">Ligase</keyword>
<evidence type="ECO:0000256" key="1">
    <source>
        <dbReference type="ARBA" id="ARBA00022598"/>
    </source>
</evidence>
<dbReference type="OrthoDB" id="10252231at2759"/>
<dbReference type="EMBL" id="LZPO01066809">
    <property type="protein sequence ID" value="OBS69824.1"/>
    <property type="molecule type" value="Genomic_DNA"/>
</dbReference>
<name>A0A1A6GV72_NEOLE</name>
<dbReference type="GO" id="GO:0004792">
    <property type="term" value="F:thiosulfate-cyanide sulfurtransferase activity"/>
    <property type="evidence" value="ECO:0007669"/>
    <property type="project" value="TreeGrafter"/>
</dbReference>